<feature type="domain" description="Core-binding (CB)" evidence="7">
    <location>
        <begin position="23"/>
        <end position="119"/>
    </location>
</feature>
<dbReference type="PROSITE" id="PS51898">
    <property type="entry name" value="TYR_RECOMBINASE"/>
    <property type="match status" value="1"/>
</dbReference>
<evidence type="ECO:0000259" key="6">
    <source>
        <dbReference type="PROSITE" id="PS51898"/>
    </source>
</evidence>
<evidence type="ECO:0000256" key="1">
    <source>
        <dbReference type="ARBA" id="ARBA00008857"/>
    </source>
</evidence>
<dbReference type="SUPFAM" id="SSF56349">
    <property type="entry name" value="DNA breaking-rejoining enzymes"/>
    <property type="match status" value="1"/>
</dbReference>
<evidence type="ECO:0000256" key="3">
    <source>
        <dbReference type="ARBA" id="ARBA00023125"/>
    </source>
</evidence>
<dbReference type="InterPro" id="IPR050090">
    <property type="entry name" value="Tyrosine_recombinase_XerCD"/>
</dbReference>
<dbReference type="Gene3D" id="1.10.443.10">
    <property type="entry name" value="Intergrase catalytic core"/>
    <property type="match status" value="1"/>
</dbReference>
<proteinExistence type="inferred from homology"/>
<keyword evidence="3 5" id="KW-0238">DNA-binding</keyword>
<dbReference type="InterPro" id="IPR044068">
    <property type="entry name" value="CB"/>
</dbReference>
<accession>A0ABM7ZC79</accession>
<keyword evidence="2" id="KW-0229">DNA integration</keyword>
<feature type="domain" description="Tyr recombinase" evidence="6">
    <location>
        <begin position="165"/>
        <end position="357"/>
    </location>
</feature>
<reference evidence="8" key="1">
    <citation type="submission" date="2022-04" db="EMBL/GenBank/DDBJ databases">
        <title>Complete genome sequence of a cyanobacterium, Nostoc sp. SO-36, isolated in Antarctica.</title>
        <authorList>
            <person name="Kanesaki Y."/>
            <person name="Effendi D."/>
            <person name="Sakamoto T."/>
            <person name="Ohtani S."/>
            <person name="Awai K."/>
        </authorList>
    </citation>
    <scope>NUCLEOTIDE SEQUENCE</scope>
    <source>
        <strain evidence="8">SO-36</strain>
        <plasmid evidence="8">pANSO36B</plasmid>
    </source>
</reference>
<comment type="similarity">
    <text evidence="1">Belongs to the 'phage' integrase family.</text>
</comment>
<evidence type="ECO:0000313" key="9">
    <source>
        <dbReference type="Proteomes" id="UP001055453"/>
    </source>
</evidence>
<protein>
    <submittedName>
        <fullName evidence="8">Transposase</fullName>
    </submittedName>
</protein>
<dbReference type="PANTHER" id="PTHR30349:SF41">
    <property type="entry name" value="INTEGRASE_RECOMBINASE PROTEIN MJ0367-RELATED"/>
    <property type="match status" value="1"/>
</dbReference>
<dbReference type="Proteomes" id="UP001055453">
    <property type="component" value="Plasmid pANSO36B"/>
</dbReference>
<sequence length="367" mass="42591">MKVQKGILPNSNRPVWIVLDDDYLPVSPIQKYLHYLDSVGRSPNTIQTYAYNLKLFWEFLRDSKLDWQEISLSQLSNFIHWLRNPSKSVLSTQPIVSKRCEKTINHCLTTVCGFYEFQERIGATEGVDAYRYQLQPGRKYKPFLHHLSKGKEVKTRLLKIKEPKTFPGCLTPKQVNTLVEACNTLRDKFLIRLLYETGLRIGEVLGLRHEDMVTGKTSEIHVVPRLDNFNLVRAKAGVERTVHVSKELMQWYSAYLCDEYPEEIDCDFIFVVIKAPAQGEIGTPLGYKTVDSLFRRLSQKIGIKVNPHLLRHTHATELIRAGWDMSYVQKRLGHSDIQTTVNTYIHLDDQDMIEEYKKYLAQQESSK</sequence>
<evidence type="ECO:0000256" key="2">
    <source>
        <dbReference type="ARBA" id="ARBA00022908"/>
    </source>
</evidence>
<evidence type="ECO:0000256" key="5">
    <source>
        <dbReference type="PROSITE-ProRule" id="PRU01248"/>
    </source>
</evidence>
<dbReference type="Pfam" id="PF00589">
    <property type="entry name" value="Phage_integrase"/>
    <property type="match status" value="1"/>
</dbReference>
<keyword evidence="9" id="KW-1185">Reference proteome</keyword>
<keyword evidence="4" id="KW-0233">DNA recombination</keyword>
<dbReference type="Gene3D" id="1.10.150.130">
    <property type="match status" value="1"/>
</dbReference>
<name>A0ABM7ZC79_NOSCO</name>
<evidence type="ECO:0000313" key="8">
    <source>
        <dbReference type="EMBL" id="BDI20891.1"/>
    </source>
</evidence>
<dbReference type="EMBL" id="AP025734">
    <property type="protein sequence ID" value="BDI20891.1"/>
    <property type="molecule type" value="Genomic_DNA"/>
</dbReference>
<evidence type="ECO:0000256" key="4">
    <source>
        <dbReference type="ARBA" id="ARBA00023172"/>
    </source>
</evidence>
<gene>
    <name evidence="8" type="ORF">ANSO36C_66930</name>
</gene>
<dbReference type="InterPro" id="IPR010998">
    <property type="entry name" value="Integrase_recombinase_N"/>
</dbReference>
<dbReference type="InterPro" id="IPR013762">
    <property type="entry name" value="Integrase-like_cat_sf"/>
</dbReference>
<dbReference type="PANTHER" id="PTHR30349">
    <property type="entry name" value="PHAGE INTEGRASE-RELATED"/>
    <property type="match status" value="1"/>
</dbReference>
<evidence type="ECO:0000259" key="7">
    <source>
        <dbReference type="PROSITE" id="PS51900"/>
    </source>
</evidence>
<dbReference type="PROSITE" id="PS51900">
    <property type="entry name" value="CB"/>
    <property type="match status" value="1"/>
</dbReference>
<dbReference type="RefSeq" id="WP_251960815.1">
    <property type="nucleotide sequence ID" value="NZ_AP025734.1"/>
</dbReference>
<dbReference type="InterPro" id="IPR011010">
    <property type="entry name" value="DNA_brk_join_enz"/>
</dbReference>
<dbReference type="Pfam" id="PF02899">
    <property type="entry name" value="Phage_int_SAM_1"/>
    <property type="match status" value="1"/>
</dbReference>
<dbReference type="InterPro" id="IPR004107">
    <property type="entry name" value="Integrase_SAM-like_N"/>
</dbReference>
<dbReference type="InterPro" id="IPR002104">
    <property type="entry name" value="Integrase_catalytic"/>
</dbReference>
<geneLocation type="plasmid" evidence="8 9">
    <name>pANSO36B</name>
</geneLocation>
<keyword evidence="8" id="KW-0614">Plasmid</keyword>
<organism evidence="8 9">
    <name type="scientific">Nostoc cf. commune SO-36</name>
    <dbReference type="NCBI Taxonomy" id="449208"/>
    <lineage>
        <taxon>Bacteria</taxon>
        <taxon>Bacillati</taxon>
        <taxon>Cyanobacteriota</taxon>
        <taxon>Cyanophyceae</taxon>
        <taxon>Nostocales</taxon>
        <taxon>Nostocaceae</taxon>
        <taxon>Nostoc</taxon>
    </lineage>
</organism>